<evidence type="ECO:0008006" key="4">
    <source>
        <dbReference type="Google" id="ProtNLM"/>
    </source>
</evidence>
<keyword evidence="1" id="KW-0812">Transmembrane</keyword>
<dbReference type="AlphaFoldDB" id="A0A482Y098"/>
<evidence type="ECO:0000256" key="1">
    <source>
        <dbReference type="SAM" id="Phobius"/>
    </source>
</evidence>
<name>A0A482Y098_9EURY</name>
<dbReference type="STRING" id="222984.GCA_000731985_00212"/>
<feature type="transmembrane region" description="Helical" evidence="1">
    <location>
        <begin position="117"/>
        <end position="143"/>
    </location>
</feature>
<evidence type="ECO:0000313" key="2">
    <source>
        <dbReference type="EMBL" id="RZH67146.1"/>
    </source>
</evidence>
<feature type="transmembrane region" description="Helical" evidence="1">
    <location>
        <begin position="68"/>
        <end position="97"/>
    </location>
</feature>
<proteinExistence type="predicted"/>
<keyword evidence="1" id="KW-1133">Transmembrane helix</keyword>
<dbReference type="RefSeq" id="WP_130171381.1">
    <property type="nucleotide sequence ID" value="NZ_SHMR01000007.1"/>
</dbReference>
<dbReference type="Proteomes" id="UP000292704">
    <property type="component" value="Unassembled WGS sequence"/>
</dbReference>
<feature type="transmembrane region" description="Helical" evidence="1">
    <location>
        <begin position="43"/>
        <end position="61"/>
    </location>
</feature>
<evidence type="ECO:0000313" key="3">
    <source>
        <dbReference type="Proteomes" id="UP000292704"/>
    </source>
</evidence>
<organism evidence="2 3">
    <name type="scientific">Natrinema altunense</name>
    <dbReference type="NCBI Taxonomy" id="222984"/>
    <lineage>
        <taxon>Archaea</taxon>
        <taxon>Methanobacteriati</taxon>
        <taxon>Methanobacteriota</taxon>
        <taxon>Stenosarchaea group</taxon>
        <taxon>Halobacteria</taxon>
        <taxon>Halobacteriales</taxon>
        <taxon>Natrialbaceae</taxon>
        <taxon>Natrinema</taxon>
    </lineage>
</organism>
<comment type="caution">
    <text evidence="2">The sequence shown here is derived from an EMBL/GenBank/DDBJ whole genome shotgun (WGS) entry which is preliminary data.</text>
</comment>
<accession>A0A482Y098</accession>
<keyword evidence="1" id="KW-0472">Membrane</keyword>
<protein>
    <recommendedName>
        <fullName evidence="4">DUF5518 domain-containing protein</fullName>
    </recommendedName>
</protein>
<dbReference type="OrthoDB" id="178100at2157"/>
<gene>
    <name evidence="2" type="ORF">ELS17_15420</name>
</gene>
<dbReference type="EMBL" id="SHMR01000007">
    <property type="protein sequence ID" value="RZH67146.1"/>
    <property type="molecule type" value="Genomic_DNA"/>
</dbReference>
<reference evidence="2 3" key="1">
    <citation type="submission" date="2019-02" db="EMBL/GenBank/DDBJ databases">
        <title>Genome analysis provides insights into bioremediation potentialities and Haloocin production by Natrinema altunense strain 4.1R isolated from Chott Douz in Tunisian desert.</title>
        <authorList>
            <person name="Najjari A."/>
            <person name="Youssef N."/>
            <person name="Ben Dhia O."/>
            <person name="Ferjani R."/>
            <person name="El Hidri D."/>
            <person name="Ouzari H.I."/>
            <person name="Cherif A."/>
        </authorList>
    </citation>
    <scope>NUCLEOTIDE SEQUENCE [LARGE SCALE GENOMIC DNA]</scope>
    <source>
        <strain evidence="2 3">4.1R</strain>
    </source>
</reference>
<sequence length="153" mass="15242">MSEHEASDHEETQPPFATVDTGIVLRAAAVGAFVSLTSLLVPLFARIGGGVIAGGIAAYAAGRMATGLAYAVTASALAGGLAGFLMAFVGSLFGLYTEPPLFVFASIGPLSPGLSGLGLPSVVLLAIAFSLLTAVDGLVGGLIGSGLRLLRPW</sequence>